<dbReference type="InterPro" id="IPR016032">
    <property type="entry name" value="Sig_transdc_resp-reg_C-effctor"/>
</dbReference>
<protein>
    <submittedName>
        <fullName evidence="3">DNA-binding CsgD family transcriptional regulator</fullName>
    </submittedName>
</protein>
<evidence type="ECO:0000259" key="1">
    <source>
        <dbReference type="SMART" id="SM00421"/>
    </source>
</evidence>
<comment type="caution">
    <text evidence="2">The sequence shown here is derived from an EMBL/GenBank/DDBJ whole genome shotgun (WGS) entry which is preliminary data.</text>
</comment>
<evidence type="ECO:0000313" key="2">
    <source>
        <dbReference type="EMBL" id="EXL01754.1"/>
    </source>
</evidence>
<feature type="domain" description="HTH luxR-type" evidence="1">
    <location>
        <begin position="300"/>
        <end position="357"/>
    </location>
</feature>
<dbReference type="EMBL" id="SNZF01000033">
    <property type="protein sequence ID" value="TDR31451.1"/>
    <property type="molecule type" value="Genomic_DNA"/>
</dbReference>
<dbReference type="SMART" id="SM00421">
    <property type="entry name" value="HTH_LUXR"/>
    <property type="match status" value="1"/>
</dbReference>
<keyword evidence="5" id="KW-1185">Reference proteome</keyword>
<dbReference type="SUPFAM" id="SSF46894">
    <property type="entry name" value="C-terminal effector domain of the bipartite response regulators"/>
    <property type="match status" value="1"/>
</dbReference>
<dbReference type="PATRIC" id="fig|69279.3.peg.4466"/>
<gene>
    <name evidence="2" type="ORF">BG36_17040</name>
    <name evidence="3" type="ORF">DES43_13310</name>
</gene>
<keyword evidence="3" id="KW-0238">DNA-binding</keyword>
<organism evidence="2 4">
    <name type="scientific">Aquamicrobium defluvii</name>
    <dbReference type="NCBI Taxonomy" id="69279"/>
    <lineage>
        <taxon>Bacteria</taxon>
        <taxon>Pseudomonadati</taxon>
        <taxon>Pseudomonadota</taxon>
        <taxon>Alphaproteobacteria</taxon>
        <taxon>Hyphomicrobiales</taxon>
        <taxon>Phyllobacteriaceae</taxon>
        <taxon>Aquamicrobium</taxon>
    </lineage>
</organism>
<dbReference type="STRING" id="69279.BG36_17040"/>
<dbReference type="EMBL" id="JENY01000038">
    <property type="protein sequence ID" value="EXL01754.1"/>
    <property type="molecule type" value="Genomic_DNA"/>
</dbReference>
<dbReference type="RefSeq" id="WP_051520812.1">
    <property type="nucleotide sequence ID" value="NZ_KK073910.1"/>
</dbReference>
<evidence type="ECO:0000313" key="5">
    <source>
        <dbReference type="Proteomes" id="UP000294958"/>
    </source>
</evidence>
<name>A0A011SRE5_9HYPH</name>
<dbReference type="Proteomes" id="UP000294958">
    <property type="component" value="Unassembled WGS sequence"/>
</dbReference>
<dbReference type="GO" id="GO:0006355">
    <property type="term" value="P:regulation of DNA-templated transcription"/>
    <property type="evidence" value="ECO:0007669"/>
    <property type="project" value="InterPro"/>
</dbReference>
<accession>A0A011SRE5</accession>
<dbReference type="HOGENOM" id="CLU_762163_0_0_5"/>
<dbReference type="eggNOG" id="COG2771">
    <property type="taxonomic scope" value="Bacteria"/>
</dbReference>
<dbReference type="OrthoDB" id="7444822at2"/>
<evidence type="ECO:0000313" key="3">
    <source>
        <dbReference type="EMBL" id="TDR31451.1"/>
    </source>
</evidence>
<dbReference type="GO" id="GO:0003677">
    <property type="term" value="F:DNA binding"/>
    <property type="evidence" value="ECO:0007669"/>
    <property type="project" value="UniProtKB-KW"/>
</dbReference>
<dbReference type="Proteomes" id="UP000019849">
    <property type="component" value="Unassembled WGS sequence"/>
</dbReference>
<proteinExistence type="predicted"/>
<reference evidence="3 5" key="2">
    <citation type="submission" date="2019-03" db="EMBL/GenBank/DDBJ databases">
        <title>Genomic Encyclopedia of Type Strains, Phase IV (KMG-IV): sequencing the most valuable type-strain genomes for metagenomic binning, comparative biology and taxonomic classification.</title>
        <authorList>
            <person name="Goeker M."/>
        </authorList>
    </citation>
    <scope>NUCLEOTIDE SEQUENCE [LARGE SCALE GENOMIC DNA]</scope>
    <source>
        <strain evidence="3 5">DSM 11603</strain>
    </source>
</reference>
<evidence type="ECO:0000313" key="4">
    <source>
        <dbReference type="Proteomes" id="UP000019849"/>
    </source>
</evidence>
<dbReference type="InterPro" id="IPR000792">
    <property type="entry name" value="Tscrpt_reg_LuxR_C"/>
</dbReference>
<reference evidence="2 4" key="1">
    <citation type="submission" date="2014-02" db="EMBL/GenBank/DDBJ databases">
        <title>Aquamicrobium defluvii Genome sequencing.</title>
        <authorList>
            <person name="Wang X."/>
        </authorList>
    </citation>
    <scope>NUCLEOTIDE SEQUENCE [LARGE SCALE GENOMIC DNA]</scope>
    <source>
        <strain evidence="2 4">W13Z1</strain>
    </source>
</reference>
<dbReference type="AlphaFoldDB" id="A0A011SRE5"/>
<sequence>MGANYQEALGSLLEAVQAPEQWSQALRSVASSFHADHVFAYLVSPDNTQPYTSSGSREILEKVVADNWHERNPRMLRGLQHARSGPVGVLTDWRLFSPDEIAHEPFEQEFAIKFDCVHYAGSFIPIDNDSFLVLSMERSKHRGAFLGSELEDVARFIEMTNTALSYAIRAQKAVTASLMDSLGSEKAAWAWLDGFARPCHYSASFNAMAGRFFGSRNGRLAPLCGDIDRFDFLVAMAAAGEQINANLIVANPANRADTATVRIVPLRTIARDMAARSDVLLSIEANPIERPSIEAILVRNFGLTKAEVRLALLISEGKTLRSAAETERITYETARSRLKIVFNKLSVGRQADLILKVSELLKS</sequence>